<accession>A0A1Q5PII7</accession>
<evidence type="ECO:0000259" key="17">
    <source>
        <dbReference type="Pfam" id="PF12637"/>
    </source>
</evidence>
<dbReference type="EMBL" id="LVWA01000002">
    <property type="protein sequence ID" value="OKL42023.1"/>
    <property type="molecule type" value="Genomic_DNA"/>
</dbReference>
<evidence type="ECO:0000256" key="8">
    <source>
        <dbReference type="ARBA" id="ARBA00023002"/>
    </source>
</evidence>
<feature type="domain" description="Ribonucleotide reductase large subunit C-terminal" evidence="15">
    <location>
        <begin position="179"/>
        <end position="665"/>
    </location>
</feature>
<dbReference type="Pfam" id="PF02867">
    <property type="entry name" value="Ribonuc_red_lgC"/>
    <property type="match status" value="2"/>
</dbReference>
<feature type="region of interest" description="Disordered" evidence="14">
    <location>
        <begin position="830"/>
        <end position="857"/>
    </location>
</feature>
<sequence>MKKPAAGTGLPFSRHFTKQGQSAYDQFAYELRSSTIRNPSGDVVAELQGVEVPAQWSQIATDILAQKYLRRAGVPQPDGSTGSEKSVKQVVHRLVNCWQQWGLKYGYFKKQDDAQVFYDELVYMLLGQYAAPNSPQWFNTGLFASYGIAGKAQGHYYVDPSNGELRESDSAFEHPQPHACFILSVEDDLAQKGGIMDLLVQEARIFKYGSGVGTNFSSIRGKNEPLSGGGSSSGLMSFLKVSDRAAGAIKSGGTTRRAAKMVSLDLDHPEIEEFINWKKDEEKKVAALIAGGYSSDYEGEAYQTVSGQNSNNSVRVPNSFFKALHQNADWHLTARTDGSILRSIPARKLWRQVAEAAWACADPGVQFDTTINEWHTSPAEGKIQGSNPCSEYMFLDNTACNLASLNLMRFFDAEKQEFDVAAFAHACRLWTVVLEISVLMAQFPSEIVAQRSFDYRTIGLGYANLGALLMVQGLPYDSDAARAMAAGITSLMTGVAYRTSAELAATLGAFAKYEQNRESMLRVIRNHRHACYDEAGKYENLSIKPVGLDQQLCPPQLLKAAGQAWDEALTQGEQYGYRNAQATVIAPTGTIGLLMDCDTTGVEPDYALVKYKKLSGGGYFKIINQSIPVALQKLGYTLAEREAIVNYAKGHGTFNGAPHINPETLLQKGFLPEEVAQLEAALPKAYDVASLFSVYTLGADCLERLGYTSAKYNNPDFNLLQALGFTARQIDEANSYVCGTMTVEGAPFLKPEHYPVFDCANRCGNKGTRFIKAEGHIYMMAAVQSFISGAISKTINLPNEVSVEDVARCYELSWELGLKACSIYRDGSKLSQPLTSKSSQTEEKDEPEEASSPVTADEKYNAEQVLKAAQSILADSANEGFRQELARMVERRKMPDKRTGFTQKAKIDGHTVYVRTGEYPDGSLGELFIDMYKEGASFRSILNCFAISVSLGLQYGVPLEEFVNRFTFTRFEPAGRVEHPNIKSATSVFDYMFRLLGYEYLNRTDLVHVKPEDPEIMAAEAPLQAAVEPPVATPASNGKSYKVVSQSRTVLMEQTQQVLASMMGDAPACNVCGHITIRSGTCYKCLNCGNSLGCS</sequence>
<evidence type="ECO:0000256" key="11">
    <source>
        <dbReference type="ARBA" id="ARBA00025437"/>
    </source>
</evidence>
<dbReference type="NCBIfam" id="TIGR02504">
    <property type="entry name" value="NrdJ_Z"/>
    <property type="match status" value="1"/>
</dbReference>
<dbReference type="InterPro" id="IPR024434">
    <property type="entry name" value="TSCPD_dom"/>
</dbReference>
<comment type="cofactor">
    <cofactor evidence="1 13">
        <name>adenosylcob(III)alamin</name>
        <dbReference type="ChEBI" id="CHEBI:18408"/>
    </cofactor>
</comment>
<comment type="function">
    <text evidence="11 13">Catalyzes the reduction of ribonucleotides to deoxyribonucleotides. May function to provide a pool of deoxyribonucleotide precursors for DNA repair during oxygen limitation and/or for immediate growth after restoration of oxygen.</text>
</comment>
<keyword evidence="7 13" id="KW-0547">Nucleotide-binding</keyword>
<evidence type="ECO:0000256" key="10">
    <source>
        <dbReference type="ARBA" id="ARBA00023285"/>
    </source>
</evidence>
<dbReference type="STRING" id="1797110.A3841_08455"/>
<organism evidence="18 19">
    <name type="scientific">Pontibacter flavimaris</name>
    <dbReference type="NCBI Taxonomy" id="1797110"/>
    <lineage>
        <taxon>Bacteria</taxon>
        <taxon>Pseudomonadati</taxon>
        <taxon>Bacteroidota</taxon>
        <taxon>Cytophagia</taxon>
        <taxon>Cytophagales</taxon>
        <taxon>Hymenobacteraceae</taxon>
        <taxon>Pontibacter</taxon>
    </lineage>
</organism>
<dbReference type="AlphaFoldDB" id="A0A1Q5PII7"/>
<dbReference type="CDD" id="cd02888">
    <property type="entry name" value="RNR_II_dimer"/>
    <property type="match status" value="1"/>
</dbReference>
<evidence type="ECO:0000259" key="15">
    <source>
        <dbReference type="Pfam" id="PF02867"/>
    </source>
</evidence>
<keyword evidence="10 13" id="KW-0170">Cobalt</keyword>
<dbReference type="GO" id="GO:0031419">
    <property type="term" value="F:cobalamin binding"/>
    <property type="evidence" value="ECO:0007669"/>
    <property type="project" value="UniProtKB-KW"/>
</dbReference>
<evidence type="ECO:0000259" key="16">
    <source>
        <dbReference type="Pfam" id="PF08471"/>
    </source>
</evidence>
<dbReference type="PRINTS" id="PR01183">
    <property type="entry name" value="RIBORDTASEM1"/>
</dbReference>
<dbReference type="GO" id="GO:0050897">
    <property type="term" value="F:cobalt ion binding"/>
    <property type="evidence" value="ECO:0007669"/>
    <property type="project" value="InterPro"/>
</dbReference>
<feature type="compositionally biased region" description="Polar residues" evidence="14">
    <location>
        <begin position="830"/>
        <end position="839"/>
    </location>
</feature>
<dbReference type="GO" id="GO:0071897">
    <property type="term" value="P:DNA biosynthetic process"/>
    <property type="evidence" value="ECO:0007669"/>
    <property type="project" value="UniProtKB-KW"/>
</dbReference>
<dbReference type="SUPFAM" id="SSF51998">
    <property type="entry name" value="PFL-like glycyl radical enzymes"/>
    <property type="match status" value="1"/>
</dbReference>
<evidence type="ECO:0000256" key="12">
    <source>
        <dbReference type="ARBA" id="ARBA00047754"/>
    </source>
</evidence>
<evidence type="ECO:0000256" key="14">
    <source>
        <dbReference type="SAM" id="MobiDB-lite"/>
    </source>
</evidence>
<evidence type="ECO:0000256" key="13">
    <source>
        <dbReference type="RuleBase" id="RU364064"/>
    </source>
</evidence>
<dbReference type="InterPro" id="IPR013678">
    <property type="entry name" value="RNR_2_N"/>
</dbReference>
<keyword evidence="19" id="KW-1185">Reference proteome</keyword>
<gene>
    <name evidence="18" type="ORF">A3841_08455</name>
</gene>
<keyword evidence="5 13" id="KW-0846">Cobalamin</keyword>
<dbReference type="GO" id="GO:0004748">
    <property type="term" value="F:ribonucleoside-diphosphate reductase activity, thioredoxin disulfide as acceptor"/>
    <property type="evidence" value="ECO:0007669"/>
    <property type="project" value="UniProtKB-EC"/>
</dbReference>
<dbReference type="Pfam" id="PF12637">
    <property type="entry name" value="TSCPD"/>
    <property type="match status" value="1"/>
</dbReference>
<dbReference type="NCBIfam" id="NF005122">
    <property type="entry name" value="PRK06556.1"/>
    <property type="match status" value="1"/>
</dbReference>
<dbReference type="Pfam" id="PF08471">
    <property type="entry name" value="Ribonuc_red_2_N"/>
    <property type="match status" value="1"/>
</dbReference>
<dbReference type="Gene3D" id="3.20.70.20">
    <property type="match status" value="2"/>
</dbReference>
<dbReference type="InterPro" id="IPR000788">
    <property type="entry name" value="RNR_lg_C"/>
</dbReference>
<comment type="similarity">
    <text evidence="2 13">Belongs to the ribonucleoside diphosphate reductase class-2 family.</text>
</comment>
<dbReference type="InterPro" id="IPR013344">
    <property type="entry name" value="RNR_NrdJ/NrdZ"/>
</dbReference>
<dbReference type="PANTHER" id="PTHR43371">
    <property type="entry name" value="VITAMIN B12-DEPENDENT RIBONUCLEOTIDE REDUCTASE"/>
    <property type="match status" value="1"/>
</dbReference>
<feature type="domain" description="Ribonucleotide reductase class II vitamin B12-dependent N-terminal" evidence="16">
    <location>
        <begin position="32"/>
        <end position="128"/>
    </location>
</feature>
<feature type="domain" description="TSCPD" evidence="17">
    <location>
        <begin position="895"/>
        <end position="997"/>
    </location>
</feature>
<comment type="catalytic activity">
    <reaction evidence="12 13">
        <text>a 2'-deoxyribonucleoside 5'-diphosphate + [thioredoxin]-disulfide + H2O = a ribonucleoside 5'-diphosphate + [thioredoxin]-dithiol</text>
        <dbReference type="Rhea" id="RHEA:23252"/>
        <dbReference type="Rhea" id="RHEA-COMP:10698"/>
        <dbReference type="Rhea" id="RHEA-COMP:10700"/>
        <dbReference type="ChEBI" id="CHEBI:15377"/>
        <dbReference type="ChEBI" id="CHEBI:29950"/>
        <dbReference type="ChEBI" id="CHEBI:50058"/>
        <dbReference type="ChEBI" id="CHEBI:57930"/>
        <dbReference type="ChEBI" id="CHEBI:73316"/>
        <dbReference type="EC" id="1.17.4.1"/>
    </reaction>
</comment>
<evidence type="ECO:0000256" key="4">
    <source>
        <dbReference type="ARBA" id="ARBA00014409"/>
    </source>
</evidence>
<feature type="domain" description="Ribonucleotide reductase large subunit C-terminal" evidence="15">
    <location>
        <begin position="720"/>
        <end position="824"/>
    </location>
</feature>
<evidence type="ECO:0000256" key="3">
    <source>
        <dbReference type="ARBA" id="ARBA00012274"/>
    </source>
</evidence>
<comment type="caution">
    <text evidence="18">The sequence shown here is derived from an EMBL/GenBank/DDBJ whole genome shotgun (WGS) entry which is preliminary data.</text>
</comment>
<dbReference type="EC" id="1.17.4.1" evidence="3 13"/>
<evidence type="ECO:0000256" key="6">
    <source>
        <dbReference type="ARBA" id="ARBA00022634"/>
    </source>
</evidence>
<keyword evidence="8 13" id="KW-0560">Oxidoreductase</keyword>
<evidence type="ECO:0000256" key="9">
    <source>
        <dbReference type="ARBA" id="ARBA00023157"/>
    </source>
</evidence>
<evidence type="ECO:0000313" key="19">
    <source>
        <dbReference type="Proteomes" id="UP000186551"/>
    </source>
</evidence>
<reference evidence="18 19" key="1">
    <citation type="submission" date="2016-03" db="EMBL/GenBank/DDBJ databases">
        <title>Genome sequence of Pontibacter sp. nov., of the family cytophagaceae, isolated from marine sediment of the Yellow Sea, China.</title>
        <authorList>
            <person name="Zhang G."/>
            <person name="Zhang R."/>
        </authorList>
    </citation>
    <scope>NUCLEOTIDE SEQUENCE [LARGE SCALE GENOMIC DNA]</scope>
    <source>
        <strain evidence="18 19">S10-8</strain>
    </source>
</reference>
<protein>
    <recommendedName>
        <fullName evidence="4 13">Vitamin B12-dependent ribonucleotide reductase</fullName>
        <ecNumber evidence="3 13">1.17.4.1</ecNumber>
    </recommendedName>
</protein>
<evidence type="ECO:0000256" key="2">
    <source>
        <dbReference type="ARBA" id="ARBA00007405"/>
    </source>
</evidence>
<evidence type="ECO:0000313" key="18">
    <source>
        <dbReference type="EMBL" id="OKL42023.1"/>
    </source>
</evidence>
<evidence type="ECO:0000256" key="5">
    <source>
        <dbReference type="ARBA" id="ARBA00022628"/>
    </source>
</evidence>
<keyword evidence="6 13" id="KW-0237">DNA synthesis</keyword>
<evidence type="ECO:0000256" key="1">
    <source>
        <dbReference type="ARBA" id="ARBA00001922"/>
    </source>
</evidence>
<dbReference type="PANTHER" id="PTHR43371:SF1">
    <property type="entry name" value="RIBONUCLEOSIDE-DIPHOSPHATE REDUCTASE"/>
    <property type="match status" value="1"/>
</dbReference>
<dbReference type="OrthoDB" id="9762933at2"/>
<evidence type="ECO:0000256" key="7">
    <source>
        <dbReference type="ARBA" id="ARBA00022741"/>
    </source>
</evidence>
<dbReference type="GO" id="GO:0000166">
    <property type="term" value="F:nucleotide binding"/>
    <property type="evidence" value="ECO:0007669"/>
    <property type="project" value="UniProtKB-KW"/>
</dbReference>
<proteinExistence type="inferred from homology"/>
<dbReference type="Proteomes" id="UP000186551">
    <property type="component" value="Unassembled WGS sequence"/>
</dbReference>
<name>A0A1Q5PII7_9BACT</name>
<keyword evidence="9" id="KW-1015">Disulfide bond</keyword>
<dbReference type="RefSeq" id="WP_073850466.1">
    <property type="nucleotide sequence ID" value="NZ_LVWA01000002.1"/>
</dbReference>
<dbReference type="InterPro" id="IPR050862">
    <property type="entry name" value="RdRp_reductase_class-2"/>
</dbReference>